<name>A0A0U5JTT0_LIMRT</name>
<dbReference type="EMBL" id="LN887529">
    <property type="protein sequence ID" value="CUR40285.1"/>
    <property type="molecule type" value="Genomic_DNA"/>
</dbReference>
<dbReference type="Proteomes" id="UP000235484">
    <property type="component" value="Unassembled WGS sequence"/>
</dbReference>
<organism evidence="1 2">
    <name type="scientific">Limosilactobacillus reuteri</name>
    <name type="common">Lactobacillus reuteri</name>
    <dbReference type="NCBI Taxonomy" id="1598"/>
    <lineage>
        <taxon>Bacteria</taxon>
        <taxon>Bacillati</taxon>
        <taxon>Bacillota</taxon>
        <taxon>Bacilli</taxon>
        <taxon>Lactobacillales</taxon>
        <taxon>Lactobacillaceae</taxon>
        <taxon>Limosilactobacillus</taxon>
    </lineage>
</organism>
<evidence type="ECO:0000313" key="2">
    <source>
        <dbReference type="Proteomes" id="UP000235484"/>
    </source>
</evidence>
<dbReference type="AlphaFoldDB" id="A0A0U5JTT0"/>
<accession>A0A0U5JTT0</accession>
<gene>
    <name evidence="1" type="ORF">LRLP16767_LR202_00343</name>
</gene>
<proteinExistence type="predicted"/>
<sequence length="100" mass="11553">MPDLAQSHHSKNPFSKIATNKFKFGSPLLNFGHVYLAKERLNDQIEIIYSAPLFVRFKTVTLDKKPVYGFDIPTTLNLDEELKRHHANAVVWLPEVTLKY</sequence>
<evidence type="ECO:0000313" key="1">
    <source>
        <dbReference type="EMBL" id="CUR40285.1"/>
    </source>
</evidence>
<protein>
    <submittedName>
        <fullName evidence="1">Uncharacterized protein</fullName>
    </submittedName>
</protein>
<reference evidence="2" key="1">
    <citation type="submission" date="2015-10" db="EMBL/GenBank/DDBJ databases">
        <authorList>
            <person name="Crossman L.C."/>
        </authorList>
    </citation>
    <scope>NUCLEOTIDE SEQUENCE [LARGE SCALE GENOMIC DNA]</scope>
    <source>
        <strain evidence="2">20-2</strain>
    </source>
</reference>